<evidence type="ECO:0000313" key="2">
    <source>
        <dbReference type="EMBL" id="KAH9331065.1"/>
    </source>
</evidence>
<gene>
    <name evidence="2" type="ORF">KI387_003173</name>
</gene>
<protein>
    <submittedName>
        <fullName evidence="2">Uncharacterized protein</fullName>
    </submittedName>
</protein>
<keyword evidence="3" id="KW-1185">Reference proteome</keyword>
<sequence length="53" mass="5736">AVRGIVGTKVRVGREKAKKPQTGTRKPELADAGEFSRDSRDKGTRDAKSPNGR</sequence>
<reference evidence="2 3" key="1">
    <citation type="journal article" date="2021" name="Nat. Plants">
        <title>The Taxus genome provides insights into paclitaxel biosynthesis.</title>
        <authorList>
            <person name="Xiong X."/>
            <person name="Gou J."/>
            <person name="Liao Q."/>
            <person name="Li Y."/>
            <person name="Zhou Q."/>
            <person name="Bi G."/>
            <person name="Li C."/>
            <person name="Du R."/>
            <person name="Wang X."/>
            <person name="Sun T."/>
            <person name="Guo L."/>
            <person name="Liang H."/>
            <person name="Lu P."/>
            <person name="Wu Y."/>
            <person name="Zhang Z."/>
            <person name="Ro D.K."/>
            <person name="Shang Y."/>
            <person name="Huang S."/>
            <person name="Yan J."/>
        </authorList>
    </citation>
    <scope>NUCLEOTIDE SEQUENCE [LARGE SCALE GENOMIC DNA]</scope>
    <source>
        <strain evidence="2">Ta-2019</strain>
    </source>
</reference>
<organism evidence="2 3">
    <name type="scientific">Taxus chinensis</name>
    <name type="common">Chinese yew</name>
    <name type="synonym">Taxus wallichiana var. chinensis</name>
    <dbReference type="NCBI Taxonomy" id="29808"/>
    <lineage>
        <taxon>Eukaryota</taxon>
        <taxon>Viridiplantae</taxon>
        <taxon>Streptophyta</taxon>
        <taxon>Embryophyta</taxon>
        <taxon>Tracheophyta</taxon>
        <taxon>Spermatophyta</taxon>
        <taxon>Pinopsida</taxon>
        <taxon>Pinidae</taxon>
        <taxon>Conifers II</taxon>
        <taxon>Cupressales</taxon>
        <taxon>Taxaceae</taxon>
        <taxon>Taxus</taxon>
    </lineage>
</organism>
<feature type="non-terminal residue" evidence="2">
    <location>
        <position position="1"/>
    </location>
</feature>
<dbReference type="Proteomes" id="UP000824469">
    <property type="component" value="Unassembled WGS sequence"/>
</dbReference>
<feature type="non-terminal residue" evidence="2">
    <location>
        <position position="53"/>
    </location>
</feature>
<feature type="compositionally biased region" description="Basic and acidic residues" evidence="1">
    <location>
        <begin position="25"/>
        <end position="53"/>
    </location>
</feature>
<accession>A0AA38H1Y6</accession>
<evidence type="ECO:0000256" key="1">
    <source>
        <dbReference type="SAM" id="MobiDB-lite"/>
    </source>
</evidence>
<name>A0AA38H1Y6_TAXCH</name>
<feature type="region of interest" description="Disordered" evidence="1">
    <location>
        <begin position="1"/>
        <end position="53"/>
    </location>
</feature>
<evidence type="ECO:0000313" key="3">
    <source>
        <dbReference type="Proteomes" id="UP000824469"/>
    </source>
</evidence>
<dbReference type="EMBL" id="JAHRHJ020000001">
    <property type="protein sequence ID" value="KAH9331065.1"/>
    <property type="molecule type" value="Genomic_DNA"/>
</dbReference>
<comment type="caution">
    <text evidence="2">The sequence shown here is derived from an EMBL/GenBank/DDBJ whole genome shotgun (WGS) entry which is preliminary data.</text>
</comment>
<proteinExistence type="predicted"/>
<dbReference type="AlphaFoldDB" id="A0AA38H1Y6"/>